<evidence type="ECO:0000256" key="4">
    <source>
        <dbReference type="ARBA" id="ARBA00013081"/>
    </source>
</evidence>
<evidence type="ECO:0000256" key="8">
    <source>
        <dbReference type="ARBA" id="ARBA00022801"/>
    </source>
</evidence>
<dbReference type="Pfam" id="PF00149">
    <property type="entry name" value="Metallophos"/>
    <property type="match status" value="1"/>
</dbReference>
<gene>
    <name evidence="13" type="ORF">PACLA_8A075653</name>
</gene>
<evidence type="ECO:0000259" key="12">
    <source>
        <dbReference type="Pfam" id="PF00149"/>
    </source>
</evidence>
<dbReference type="PANTHER" id="PTHR43143">
    <property type="entry name" value="METALLOPHOSPHOESTERASE, CALCINEURIN SUPERFAMILY"/>
    <property type="match status" value="1"/>
</dbReference>
<proteinExistence type="inferred from homology"/>
<evidence type="ECO:0000256" key="5">
    <source>
        <dbReference type="ARBA" id="ARBA00013356"/>
    </source>
</evidence>
<evidence type="ECO:0000256" key="2">
    <source>
        <dbReference type="ARBA" id="ARBA00004496"/>
    </source>
</evidence>
<dbReference type="InterPro" id="IPR041867">
    <property type="entry name" value="MPP_CSTP1"/>
</dbReference>
<dbReference type="CDD" id="cd07395">
    <property type="entry name" value="MPP_CSTP1"/>
    <property type="match status" value="1"/>
</dbReference>
<keyword evidence="6" id="KW-0963">Cytoplasm</keyword>
<reference evidence="13" key="1">
    <citation type="submission" date="2020-04" db="EMBL/GenBank/DDBJ databases">
        <authorList>
            <person name="Alioto T."/>
            <person name="Alioto T."/>
            <person name="Gomez Garrido J."/>
        </authorList>
    </citation>
    <scope>NUCLEOTIDE SEQUENCE</scope>
    <source>
        <strain evidence="13">A484AB</strain>
    </source>
</reference>
<evidence type="ECO:0000256" key="3">
    <source>
        <dbReference type="ARBA" id="ARBA00010567"/>
    </source>
</evidence>
<keyword evidence="7" id="KW-0479">Metal-binding</keyword>
<comment type="caution">
    <text evidence="13">The sequence shown here is derived from an EMBL/GenBank/DDBJ whole genome shotgun (WGS) entry which is preliminary data.</text>
</comment>
<dbReference type="Proteomes" id="UP001152795">
    <property type="component" value="Unassembled WGS sequence"/>
</dbReference>
<comment type="cofactor">
    <cofactor evidence="1">
        <name>a divalent metal cation</name>
        <dbReference type="ChEBI" id="CHEBI:60240"/>
    </cofactor>
</comment>
<dbReference type="PANTHER" id="PTHR43143:SF1">
    <property type="entry name" value="SERINE_THREONINE-PROTEIN PHOSPHATASE CPPED1"/>
    <property type="match status" value="1"/>
</dbReference>
<keyword evidence="8" id="KW-0378">Hydrolase</keyword>
<dbReference type="GO" id="GO:0046872">
    <property type="term" value="F:metal ion binding"/>
    <property type="evidence" value="ECO:0007669"/>
    <property type="project" value="UniProtKB-KW"/>
</dbReference>
<dbReference type="InterPro" id="IPR051918">
    <property type="entry name" value="STPP_CPPED1"/>
</dbReference>
<dbReference type="GO" id="GO:0005737">
    <property type="term" value="C:cytoplasm"/>
    <property type="evidence" value="ECO:0007669"/>
    <property type="project" value="UniProtKB-SubCell"/>
</dbReference>
<evidence type="ECO:0000313" key="14">
    <source>
        <dbReference type="Proteomes" id="UP001152795"/>
    </source>
</evidence>
<comment type="similarity">
    <text evidence="3">Belongs to the metallophosphoesterase superfamily. CPPED1 family.</text>
</comment>
<evidence type="ECO:0000256" key="6">
    <source>
        <dbReference type="ARBA" id="ARBA00022490"/>
    </source>
</evidence>
<evidence type="ECO:0000256" key="11">
    <source>
        <dbReference type="ARBA" id="ARBA00048336"/>
    </source>
</evidence>
<dbReference type="EC" id="3.1.3.16" evidence="4"/>
<dbReference type="AlphaFoldDB" id="A0A6S7IWN0"/>
<dbReference type="SUPFAM" id="SSF56300">
    <property type="entry name" value="Metallo-dependent phosphatases"/>
    <property type="match status" value="1"/>
</dbReference>
<dbReference type="EMBL" id="CACRXK020006606">
    <property type="protein sequence ID" value="CAB4009891.1"/>
    <property type="molecule type" value="Genomic_DNA"/>
</dbReference>
<protein>
    <recommendedName>
        <fullName evidence="5">Serine/threonine-protein phosphatase CPPED1</fullName>
        <ecNumber evidence="4">3.1.3.16</ecNumber>
    </recommendedName>
    <alternativeName>
        <fullName evidence="9">Calcineurin-like phosphoesterase domain-containing protein 1</fullName>
    </alternativeName>
</protein>
<accession>A0A6S7IWN0</accession>
<name>A0A6S7IWN0_PARCT</name>
<feature type="domain" description="Calcineurin-like phosphoesterase" evidence="12">
    <location>
        <begin position="95"/>
        <end position="265"/>
    </location>
</feature>
<dbReference type="OrthoDB" id="45007at2759"/>
<evidence type="ECO:0000256" key="9">
    <source>
        <dbReference type="ARBA" id="ARBA00032900"/>
    </source>
</evidence>
<evidence type="ECO:0000256" key="1">
    <source>
        <dbReference type="ARBA" id="ARBA00001968"/>
    </source>
</evidence>
<evidence type="ECO:0000256" key="7">
    <source>
        <dbReference type="ARBA" id="ARBA00022723"/>
    </source>
</evidence>
<evidence type="ECO:0000313" key="13">
    <source>
        <dbReference type="EMBL" id="CAB4009891.1"/>
    </source>
</evidence>
<comment type="catalytic activity">
    <reaction evidence="11">
        <text>O-phospho-L-threonyl-[protein] + H2O = L-threonyl-[protein] + phosphate</text>
        <dbReference type="Rhea" id="RHEA:47004"/>
        <dbReference type="Rhea" id="RHEA-COMP:11060"/>
        <dbReference type="Rhea" id="RHEA-COMP:11605"/>
        <dbReference type="ChEBI" id="CHEBI:15377"/>
        <dbReference type="ChEBI" id="CHEBI:30013"/>
        <dbReference type="ChEBI" id="CHEBI:43474"/>
        <dbReference type="ChEBI" id="CHEBI:61977"/>
        <dbReference type="EC" id="3.1.3.16"/>
    </reaction>
</comment>
<dbReference type="InterPro" id="IPR004843">
    <property type="entry name" value="Calcineurin-like_PHP"/>
</dbReference>
<organism evidence="13 14">
    <name type="scientific">Paramuricea clavata</name>
    <name type="common">Red gorgonian</name>
    <name type="synonym">Violescent sea-whip</name>
    <dbReference type="NCBI Taxonomy" id="317549"/>
    <lineage>
        <taxon>Eukaryota</taxon>
        <taxon>Metazoa</taxon>
        <taxon>Cnidaria</taxon>
        <taxon>Anthozoa</taxon>
        <taxon>Octocorallia</taxon>
        <taxon>Malacalcyonacea</taxon>
        <taxon>Plexauridae</taxon>
        <taxon>Paramuricea</taxon>
    </lineage>
</organism>
<comment type="catalytic activity">
    <reaction evidence="10">
        <text>O-phospho-L-seryl-[protein] + H2O = L-seryl-[protein] + phosphate</text>
        <dbReference type="Rhea" id="RHEA:20629"/>
        <dbReference type="Rhea" id="RHEA-COMP:9863"/>
        <dbReference type="Rhea" id="RHEA-COMP:11604"/>
        <dbReference type="ChEBI" id="CHEBI:15377"/>
        <dbReference type="ChEBI" id="CHEBI:29999"/>
        <dbReference type="ChEBI" id="CHEBI:43474"/>
        <dbReference type="ChEBI" id="CHEBI:83421"/>
        <dbReference type="EC" id="3.1.3.16"/>
    </reaction>
</comment>
<dbReference type="InterPro" id="IPR029052">
    <property type="entry name" value="Metallo-depent_PP-like"/>
</dbReference>
<keyword evidence="14" id="KW-1185">Reference proteome</keyword>
<evidence type="ECO:0000256" key="10">
    <source>
        <dbReference type="ARBA" id="ARBA00047761"/>
    </source>
</evidence>
<dbReference type="Gene3D" id="3.60.21.10">
    <property type="match status" value="1"/>
</dbReference>
<comment type="subcellular location">
    <subcellularLocation>
        <location evidence="2">Cytoplasm</location>
    </subcellularLocation>
</comment>
<dbReference type="GO" id="GO:0004722">
    <property type="term" value="F:protein serine/threonine phosphatase activity"/>
    <property type="evidence" value="ECO:0007669"/>
    <property type="project" value="UniProtKB-EC"/>
</dbReference>
<sequence>MLQRHIKLTFHLNNIHQGLMKIKTKMAGLGTKPNERKYPGFSQEKEGKWTGPFLFIHGADTQFGLKDTWNKVPEEKRDWKDEVELTRVAIKAANNLHPRPRFFVVCGDMIDAFPGRRNYEAQFEDFKAVFKELDPEIPLVCVCGNHDVGDQPTVESITKYRSNYGDDYYSFWVGGVFFIVLNSQYYKDGTLVEDVKKEHELWLDKQLELAKTAKHTVVFQHIPLFLESVDEEDGYFNLCKKDRDEIVGKLKDAGVKYVFAGHYHKNAGGFDGNLEMVVTSAIGFPIGEDKHGMRVVTVKEDKIMHSFEDLDNFPKSVELK</sequence>